<evidence type="ECO:0000256" key="3">
    <source>
        <dbReference type="ARBA" id="ARBA00022448"/>
    </source>
</evidence>
<comment type="subcellular location">
    <subcellularLocation>
        <location evidence="1">Membrane</location>
        <topology evidence="1">Multi-pass membrane protein</topology>
    </subcellularLocation>
</comment>
<evidence type="ECO:0000256" key="8">
    <source>
        <dbReference type="SAM" id="Phobius"/>
    </source>
</evidence>
<dbReference type="Proteomes" id="UP001589609">
    <property type="component" value="Unassembled WGS sequence"/>
</dbReference>
<dbReference type="PANTHER" id="PTHR34975:SF2">
    <property type="entry name" value="SPORE GERMINATION PROTEIN A2"/>
    <property type="match status" value="1"/>
</dbReference>
<feature type="transmembrane region" description="Helical" evidence="8">
    <location>
        <begin position="36"/>
        <end position="57"/>
    </location>
</feature>
<feature type="transmembrane region" description="Helical" evidence="8">
    <location>
        <begin position="12"/>
        <end position="30"/>
    </location>
</feature>
<organism evidence="9 10">
    <name type="scientific">Ectobacillus funiculus</name>
    <dbReference type="NCBI Taxonomy" id="137993"/>
    <lineage>
        <taxon>Bacteria</taxon>
        <taxon>Bacillati</taxon>
        <taxon>Bacillota</taxon>
        <taxon>Bacilli</taxon>
        <taxon>Bacillales</taxon>
        <taxon>Bacillaceae</taxon>
        <taxon>Ectobacillus</taxon>
    </lineage>
</organism>
<accession>A0ABV5WI79</accession>
<dbReference type="EMBL" id="JBHMAF010000096">
    <property type="protein sequence ID" value="MFB9759816.1"/>
    <property type="molecule type" value="Genomic_DNA"/>
</dbReference>
<evidence type="ECO:0000256" key="6">
    <source>
        <dbReference type="ARBA" id="ARBA00022989"/>
    </source>
</evidence>
<evidence type="ECO:0000256" key="1">
    <source>
        <dbReference type="ARBA" id="ARBA00004141"/>
    </source>
</evidence>
<proteinExistence type="inferred from homology"/>
<evidence type="ECO:0000256" key="5">
    <source>
        <dbReference type="ARBA" id="ARBA00022692"/>
    </source>
</evidence>
<evidence type="ECO:0000313" key="10">
    <source>
        <dbReference type="Proteomes" id="UP001589609"/>
    </source>
</evidence>
<keyword evidence="6 8" id="KW-1133">Transmembrane helix</keyword>
<name>A0ABV5WI79_9BACI</name>
<reference evidence="9 10" key="1">
    <citation type="submission" date="2024-09" db="EMBL/GenBank/DDBJ databases">
        <authorList>
            <person name="Sun Q."/>
            <person name="Mori K."/>
        </authorList>
    </citation>
    <scope>NUCLEOTIDE SEQUENCE [LARGE SCALE GENOMIC DNA]</scope>
    <source>
        <strain evidence="9 10">JCM 11201</strain>
    </source>
</reference>
<keyword evidence="5 8" id="KW-0812">Transmembrane</keyword>
<evidence type="ECO:0000256" key="7">
    <source>
        <dbReference type="ARBA" id="ARBA00023136"/>
    </source>
</evidence>
<keyword evidence="10" id="KW-1185">Reference proteome</keyword>
<dbReference type="PANTHER" id="PTHR34975">
    <property type="entry name" value="SPORE GERMINATION PROTEIN A2"/>
    <property type="match status" value="1"/>
</dbReference>
<comment type="similarity">
    <text evidence="2">Belongs to the amino acid-polyamine-organocation (APC) superfamily. Spore germination protein (SGP) (TC 2.A.3.9) family.</text>
</comment>
<gene>
    <name evidence="9" type="ORF">ACFFMS_15560</name>
</gene>
<dbReference type="Pfam" id="PF03845">
    <property type="entry name" value="Spore_permease"/>
    <property type="match status" value="1"/>
</dbReference>
<keyword evidence="4" id="KW-0309">Germination</keyword>
<evidence type="ECO:0000256" key="2">
    <source>
        <dbReference type="ARBA" id="ARBA00007998"/>
    </source>
</evidence>
<dbReference type="InterPro" id="IPR004761">
    <property type="entry name" value="Spore_GerAB"/>
</dbReference>
<evidence type="ECO:0000256" key="4">
    <source>
        <dbReference type="ARBA" id="ARBA00022544"/>
    </source>
</evidence>
<sequence length="116" mass="13370">MEKAKISVIQLFAMMFMFELGSALVVSYGVTARKDAWLAILLGLCGGIALFFMYYALFRQYSNLPLTGYTRKIFGKYIGWIIGLSHTPYTFCTMLPEFCVTSVICCFHRHCHKHRY</sequence>
<keyword evidence="7 8" id="KW-0472">Membrane</keyword>
<evidence type="ECO:0000313" key="9">
    <source>
        <dbReference type="EMBL" id="MFB9759816.1"/>
    </source>
</evidence>
<keyword evidence="3" id="KW-0813">Transport</keyword>
<protein>
    <submittedName>
        <fullName evidence="9">GerAB/ArcD/ProY family transporter</fullName>
    </submittedName>
</protein>
<comment type="caution">
    <text evidence="9">The sequence shown here is derived from an EMBL/GenBank/DDBJ whole genome shotgun (WGS) entry which is preliminary data.</text>
</comment>
<dbReference type="RefSeq" id="WP_379950150.1">
    <property type="nucleotide sequence ID" value="NZ_JBHMAF010000096.1"/>
</dbReference>